<name>A0ACD4RG98_9BACI</name>
<reference evidence="2" key="1">
    <citation type="journal article" date="2025" name="Aquaculture">
        <title>Assessment of the bioflocculant production and safety properties of Metabacillus hrfriensis sp. nov. based on phenotypic and whole-genome sequencing analysis.</title>
        <authorList>
            <person name="Zhang R."/>
            <person name="Zhao Z."/>
            <person name="Luo L."/>
            <person name="Wang S."/>
            <person name="Guo K."/>
            <person name="Xu W."/>
        </authorList>
    </citation>
    <scope>NUCLEOTIDE SEQUENCE [LARGE SCALE GENOMIC DNA]</scope>
    <source>
        <strain evidence="2">CT-WN-B3</strain>
    </source>
</reference>
<evidence type="ECO:0000313" key="1">
    <source>
        <dbReference type="EMBL" id="WHZ59541.1"/>
    </source>
</evidence>
<accession>A0ACD4RG98</accession>
<sequence length="609" mass="69365">MKQETESAYQVLPQAELFAVMNDNGRFQFMSLNCEEHLGFTSAEFIGTSLQDYVHKDDLFLVESYFYNEHHLHPCTFRFLMKNGAFIWLEATVDFIKSTSGKKENQIILKIKLLKSHEQEFSSKPVQMNNPLLIDEAKEININASELLKRMPCPLFISQKGQLCYVNQALIDLLGGSSKEDLLGKDVLDIIDHDYHDIVKNRIQRMQQGSYVGQIEQTWRRLDGSPVEVEIKAAPAVFKNQPAELVVLLDISSRKKFQKILQKSRERYQLLIQNSIDTIAVIHREKWVFINESGVKLFEADDYPDMLGKNIFSSLDPEYHEQVKEKLQNIVHLRTDVEVTKQSWHTYKSSTIYTEMVCIPTTYFGEPAVQVILRDISDRKKAEELMLRSEKLSVAGQLAAGIAHEIRNPLTAIKGFLQLMRSAGKGEPTYFEIVFSELNRIELILSELLMLAKPQERVLKQTNLFTLIQDVATLLETQAIMNNVMIVHQHPQDQMSINCDKNQIKQVFINLIKNAIDSMPNGGKVTLSSTQEGDYILVKVKDEGDGIPDEVLKKIGEPFFTTKEKGTGLGLMITYKIIENHKGSMSIESELGQGTVFTLKLPSAEAEKN</sequence>
<keyword evidence="2" id="KW-1185">Reference proteome</keyword>
<proteinExistence type="predicted"/>
<dbReference type="Proteomes" id="UP001226091">
    <property type="component" value="Chromosome"/>
</dbReference>
<protein>
    <submittedName>
        <fullName evidence="1">PAS domain S-box protein</fullName>
    </submittedName>
</protein>
<organism evidence="1 2">
    <name type="scientific">Metabacillus hrfriensis</name>
    <dbReference type="NCBI Taxonomy" id="3048891"/>
    <lineage>
        <taxon>Bacteria</taxon>
        <taxon>Bacillati</taxon>
        <taxon>Bacillota</taxon>
        <taxon>Bacilli</taxon>
        <taxon>Bacillales</taxon>
        <taxon>Bacillaceae</taxon>
        <taxon>Metabacillus</taxon>
    </lineage>
</organism>
<evidence type="ECO:0000313" key="2">
    <source>
        <dbReference type="Proteomes" id="UP001226091"/>
    </source>
</evidence>
<dbReference type="EMBL" id="CP126116">
    <property type="protein sequence ID" value="WHZ59541.1"/>
    <property type="molecule type" value="Genomic_DNA"/>
</dbReference>
<gene>
    <name evidence="1" type="ORF">QLQ22_09505</name>
</gene>